<protein>
    <recommendedName>
        <fullName evidence="12">2-dehydro-3-deoxygluconokinase</fullName>
        <ecNumber evidence="11">2.7.1.45</ecNumber>
    </recommendedName>
    <alternativeName>
        <fullName evidence="13">2-keto-3-deoxygluconokinase</fullName>
    </alternativeName>
    <alternativeName>
        <fullName evidence="14">3-deoxy-2-oxo-D-gluconate kinase</fullName>
    </alternativeName>
    <alternativeName>
        <fullName evidence="8">KDG kinase</fullName>
    </alternativeName>
</protein>
<proteinExistence type="inferred from homology"/>
<keyword evidence="17" id="KW-1185">Reference proteome</keyword>
<comment type="catalytic activity">
    <reaction evidence="9">
        <text>2-dehydro-3-deoxy-D-gluconate + ATP = 2-dehydro-3-deoxy-6-phospho-D-gluconate + ADP + H(+)</text>
        <dbReference type="Rhea" id="RHEA:14797"/>
        <dbReference type="ChEBI" id="CHEBI:15378"/>
        <dbReference type="ChEBI" id="CHEBI:30616"/>
        <dbReference type="ChEBI" id="CHEBI:57569"/>
        <dbReference type="ChEBI" id="CHEBI:57990"/>
        <dbReference type="ChEBI" id="CHEBI:456216"/>
        <dbReference type="EC" id="2.7.1.45"/>
    </reaction>
</comment>
<evidence type="ECO:0000256" key="1">
    <source>
        <dbReference type="ARBA" id="ARBA00010688"/>
    </source>
</evidence>
<feature type="domain" description="Carbohydrate kinase PfkB" evidence="15">
    <location>
        <begin position="3"/>
        <end position="294"/>
    </location>
</feature>
<reference evidence="16" key="2">
    <citation type="submission" date="2023-01" db="EMBL/GenBank/DDBJ databases">
        <title>Gilvimarinus xylanilyticus HB14 isolated from Caulerpa lentillifera aquaculture base in Hainan, China.</title>
        <authorList>
            <person name="Zhang Y.-J."/>
        </authorList>
    </citation>
    <scope>NUCLEOTIDE SEQUENCE</scope>
    <source>
        <strain evidence="16">HB14</strain>
    </source>
</reference>
<evidence type="ECO:0000256" key="11">
    <source>
        <dbReference type="ARBA" id="ARBA00066369"/>
    </source>
</evidence>
<dbReference type="GO" id="GO:0005524">
    <property type="term" value="F:ATP binding"/>
    <property type="evidence" value="ECO:0007669"/>
    <property type="project" value="UniProtKB-KW"/>
</dbReference>
<keyword evidence="4 16" id="KW-0418">Kinase</keyword>
<evidence type="ECO:0000259" key="15">
    <source>
        <dbReference type="Pfam" id="PF00294"/>
    </source>
</evidence>
<dbReference type="FunFam" id="3.40.1190.20:FF:000011">
    <property type="entry name" value="2-dehydro-3-deoxygluconokinase, putative"/>
    <property type="match status" value="1"/>
</dbReference>
<evidence type="ECO:0000256" key="7">
    <source>
        <dbReference type="ARBA" id="ARBA00043951"/>
    </source>
</evidence>
<dbReference type="EMBL" id="JAMFTH010000003">
    <property type="protein sequence ID" value="MCP8899891.1"/>
    <property type="molecule type" value="Genomic_DNA"/>
</dbReference>
<evidence type="ECO:0000256" key="3">
    <source>
        <dbReference type="ARBA" id="ARBA00022741"/>
    </source>
</evidence>
<evidence type="ECO:0000256" key="4">
    <source>
        <dbReference type="ARBA" id="ARBA00022777"/>
    </source>
</evidence>
<dbReference type="InterPro" id="IPR002173">
    <property type="entry name" value="Carboh/pur_kinase_PfkB_CS"/>
</dbReference>
<dbReference type="InterPro" id="IPR029056">
    <property type="entry name" value="Ribokinase-like"/>
</dbReference>
<evidence type="ECO:0000313" key="16">
    <source>
        <dbReference type="EMBL" id="MCP8899891.1"/>
    </source>
</evidence>
<evidence type="ECO:0000256" key="10">
    <source>
        <dbReference type="ARBA" id="ARBA00054997"/>
    </source>
</evidence>
<dbReference type="Proteomes" id="UP001139319">
    <property type="component" value="Unassembled WGS sequence"/>
</dbReference>
<evidence type="ECO:0000256" key="6">
    <source>
        <dbReference type="ARBA" id="ARBA00023277"/>
    </source>
</evidence>
<keyword evidence="6" id="KW-0119">Carbohydrate metabolism</keyword>
<evidence type="ECO:0000256" key="2">
    <source>
        <dbReference type="ARBA" id="ARBA00022679"/>
    </source>
</evidence>
<dbReference type="PANTHER" id="PTHR43085:SF15">
    <property type="entry name" value="2-DEHYDRO-3-DEOXYGLUCONOKINASE"/>
    <property type="match status" value="1"/>
</dbReference>
<evidence type="ECO:0000256" key="9">
    <source>
        <dbReference type="ARBA" id="ARBA00050729"/>
    </source>
</evidence>
<reference evidence="16" key="1">
    <citation type="submission" date="2022-05" db="EMBL/GenBank/DDBJ databases">
        <authorList>
            <person name="Sun H.-N."/>
        </authorList>
    </citation>
    <scope>NUCLEOTIDE SEQUENCE</scope>
    <source>
        <strain evidence="16">HB14</strain>
    </source>
</reference>
<dbReference type="EC" id="2.7.1.45" evidence="11"/>
<comment type="similarity">
    <text evidence="1">Belongs to the carbohydrate kinase PfkB family.</text>
</comment>
<dbReference type="InterPro" id="IPR011611">
    <property type="entry name" value="PfkB_dom"/>
</dbReference>
<evidence type="ECO:0000256" key="8">
    <source>
        <dbReference type="ARBA" id="ARBA00044254"/>
    </source>
</evidence>
<name>A0A9X2KTG1_9GAMM</name>
<organism evidence="16 17">
    <name type="scientific">Gilvimarinus xylanilyticus</name>
    <dbReference type="NCBI Taxonomy" id="2944139"/>
    <lineage>
        <taxon>Bacteria</taxon>
        <taxon>Pseudomonadati</taxon>
        <taxon>Pseudomonadota</taxon>
        <taxon>Gammaproteobacteria</taxon>
        <taxon>Cellvibrionales</taxon>
        <taxon>Cellvibrionaceae</taxon>
        <taxon>Gilvimarinus</taxon>
    </lineage>
</organism>
<dbReference type="InterPro" id="IPR050306">
    <property type="entry name" value="PfkB_Carbo_kinase"/>
</dbReference>
<keyword evidence="5" id="KW-0067">ATP-binding</keyword>
<dbReference type="PROSITE" id="PS00584">
    <property type="entry name" value="PFKB_KINASES_2"/>
    <property type="match status" value="1"/>
</dbReference>
<dbReference type="Gene3D" id="3.40.1190.20">
    <property type="match status" value="1"/>
</dbReference>
<comment type="caution">
    <text evidence="16">The sequence shown here is derived from an EMBL/GenBank/DDBJ whole genome shotgun (WGS) entry which is preliminary data.</text>
</comment>
<dbReference type="GO" id="GO:0042840">
    <property type="term" value="P:D-glucuronate catabolic process"/>
    <property type="evidence" value="ECO:0007669"/>
    <property type="project" value="TreeGrafter"/>
</dbReference>
<keyword evidence="2" id="KW-0808">Transferase</keyword>
<keyword evidence="3" id="KW-0547">Nucleotide-binding</keyword>
<dbReference type="GO" id="GO:0005829">
    <property type="term" value="C:cytosol"/>
    <property type="evidence" value="ECO:0007669"/>
    <property type="project" value="TreeGrafter"/>
</dbReference>
<gene>
    <name evidence="16" type="ORF">M6D89_11335</name>
</gene>
<dbReference type="AlphaFoldDB" id="A0A9X2KTG1"/>
<dbReference type="RefSeq" id="WP_253968185.1">
    <property type="nucleotide sequence ID" value="NZ_JAMFTH010000003.1"/>
</dbReference>
<comment type="pathway">
    <text evidence="7">Carbohydrate acid metabolism; 2-dehydro-3-deoxy-D-gluconate degradation; D-glyceraldehyde 3-phosphate and pyruvate from 2-dehydro-3-deoxy-D-gluconate: step 1/2.</text>
</comment>
<dbReference type="SUPFAM" id="SSF53613">
    <property type="entry name" value="Ribokinase-like"/>
    <property type="match status" value="1"/>
</dbReference>
<dbReference type="Pfam" id="PF00294">
    <property type="entry name" value="PfkB"/>
    <property type="match status" value="1"/>
</dbReference>
<dbReference type="CDD" id="cd01166">
    <property type="entry name" value="KdgK"/>
    <property type="match status" value="1"/>
</dbReference>
<dbReference type="GO" id="GO:0008673">
    <property type="term" value="F:2-dehydro-3-deoxygluconokinase activity"/>
    <property type="evidence" value="ECO:0007669"/>
    <property type="project" value="UniProtKB-EC"/>
</dbReference>
<accession>A0A9X2KTG1</accession>
<dbReference type="GO" id="GO:0019698">
    <property type="term" value="P:D-galacturonate catabolic process"/>
    <property type="evidence" value="ECO:0007669"/>
    <property type="project" value="TreeGrafter"/>
</dbReference>
<evidence type="ECO:0000256" key="5">
    <source>
        <dbReference type="ARBA" id="ARBA00022840"/>
    </source>
</evidence>
<dbReference type="GO" id="GO:0006974">
    <property type="term" value="P:DNA damage response"/>
    <property type="evidence" value="ECO:0007669"/>
    <property type="project" value="TreeGrafter"/>
</dbReference>
<evidence type="ECO:0000256" key="12">
    <source>
        <dbReference type="ARBA" id="ARBA00067931"/>
    </source>
</evidence>
<evidence type="ECO:0000313" key="17">
    <source>
        <dbReference type="Proteomes" id="UP001139319"/>
    </source>
</evidence>
<dbReference type="PANTHER" id="PTHR43085">
    <property type="entry name" value="HEXOKINASE FAMILY MEMBER"/>
    <property type="match status" value="1"/>
</dbReference>
<comment type="function">
    <text evidence="10">Catalyzes the phosphorylation of 2-keto-3-deoxygluconate (KDG) to produce 2-keto-3-deoxy-6-phosphogluconate (KDPG).</text>
</comment>
<evidence type="ECO:0000256" key="14">
    <source>
        <dbReference type="ARBA" id="ARBA00080545"/>
    </source>
</evidence>
<sequence>MKNKIVAFGECMLELTKTVNQSYHLGYGGDTLNSAVYMARAGADVTYYTALGDDGYSDYLVDAWRSEGVKTNLVLRCEGKVPGLYIIDTDDEGERSFEYWRDNAPVRSIIKDHPDALASLFEFDYLYLSGITLSLFDDTDRTQIAEFVNRFRERGGVVAFDTNYRPKGWCSESQAKTTIASFLKLVDIALPSLDDEKELYGHQTLEDCVDHYRQLDVKEVIIKDGKNGCFALIDGKLSHYPLTKVVSPVDTTSAGDSFNGAYLAAKADNCNVAQAIALGQECAAHVIQHPGAIVARKIQ</sequence>
<evidence type="ECO:0000256" key="13">
    <source>
        <dbReference type="ARBA" id="ARBA00075711"/>
    </source>
</evidence>